<evidence type="ECO:0000313" key="1">
    <source>
        <dbReference type="EMBL" id="HAG5378262.1"/>
    </source>
</evidence>
<dbReference type="InterPro" id="IPR018880">
    <property type="entry name" value="Phage_P4_Ash"/>
</dbReference>
<protein>
    <submittedName>
        <fullName evidence="1">Ash family protein</fullName>
    </submittedName>
</protein>
<reference evidence="1" key="2">
    <citation type="submission" date="2020-02" db="EMBL/GenBank/DDBJ databases">
        <authorList>
            <consortium name="NCBI Pathogen Detection Project"/>
        </authorList>
    </citation>
    <scope>NUCLEOTIDE SEQUENCE</scope>
    <source>
        <strain evidence="1">MA.CK_05/00002290</strain>
    </source>
</reference>
<dbReference type="Pfam" id="PF10554">
    <property type="entry name" value="Phage_ASH"/>
    <property type="match status" value="1"/>
</dbReference>
<reference evidence="1" key="1">
    <citation type="journal article" date="2018" name="Genome Biol.">
        <title>SKESA: strategic k-mer extension for scrupulous assemblies.</title>
        <authorList>
            <person name="Souvorov A."/>
            <person name="Agarwala R."/>
            <person name="Lipman D.J."/>
        </authorList>
    </citation>
    <scope>NUCLEOTIDE SEQUENCE</scope>
    <source>
        <strain evidence="1">MA.CK_05/00002290</strain>
    </source>
</reference>
<comment type="caution">
    <text evidence="1">The sequence shown here is derived from an EMBL/GenBank/DDBJ whole genome shotgun (WGS) entry which is preliminary data.</text>
</comment>
<gene>
    <name evidence="1" type="ORF">G8P63_004566</name>
</gene>
<name>A0A765BVF0_SALER</name>
<organism evidence="1">
    <name type="scientific">Salmonella enterica</name>
    <name type="common">Salmonella choleraesuis</name>
    <dbReference type="NCBI Taxonomy" id="28901"/>
    <lineage>
        <taxon>Bacteria</taxon>
        <taxon>Pseudomonadati</taxon>
        <taxon>Pseudomonadota</taxon>
        <taxon>Gammaproteobacteria</taxon>
        <taxon>Enterobacterales</taxon>
        <taxon>Enterobacteriaceae</taxon>
        <taxon>Salmonella</taxon>
    </lineage>
</organism>
<sequence>MISKTYGELVLINSDYDMGLQIPRGRNTPLQPRPFQWVNWFKCGAMTDTLAQAVARLFNWQRCGLSLTTGAGFCFSVKGNTDHKTPENEFSESIKKGLPLVDKLGYVYPAPHKTGAGISTPNMYTATPDAESVFFVVRYTRHSMAWCVIRQRSYNRRYVALLAYHAAHNGTICGCCVRLRPAIDAQNRISRRPIMVTLAGQPQGWPVSVYAGSANPVNVTAPIEISTSSGDSVNMYAEAVTMVNANPCPCPLFVWRFFSCQQSTYHTVTATSEREARAQLPDAPCLFAARIRLEGVCHA</sequence>
<accession>A0A765BVF0</accession>
<proteinExistence type="predicted"/>
<dbReference type="AlphaFoldDB" id="A0A765BVF0"/>
<dbReference type="NCBIfam" id="NF033153">
    <property type="entry name" value="phage_ICD_like"/>
    <property type="match status" value="1"/>
</dbReference>
<dbReference type="EMBL" id="DAAYQX010000017">
    <property type="protein sequence ID" value="HAG5378262.1"/>
    <property type="molecule type" value="Genomic_DNA"/>
</dbReference>